<evidence type="ECO:0000256" key="1">
    <source>
        <dbReference type="ARBA" id="ARBA00023242"/>
    </source>
</evidence>
<dbReference type="GO" id="GO:0008270">
    <property type="term" value="F:zinc ion binding"/>
    <property type="evidence" value="ECO:0007669"/>
    <property type="project" value="InterPro"/>
</dbReference>
<dbReference type="EMBL" id="JBANMG010000003">
    <property type="protein sequence ID" value="KAK6954940.1"/>
    <property type="molecule type" value="Genomic_DNA"/>
</dbReference>
<keyword evidence="1" id="KW-0539">Nucleus</keyword>
<organism evidence="4 5">
    <name type="scientific">Daldinia eschscholtzii</name>
    <dbReference type="NCBI Taxonomy" id="292717"/>
    <lineage>
        <taxon>Eukaryota</taxon>
        <taxon>Fungi</taxon>
        <taxon>Dikarya</taxon>
        <taxon>Ascomycota</taxon>
        <taxon>Pezizomycotina</taxon>
        <taxon>Sordariomycetes</taxon>
        <taxon>Xylariomycetidae</taxon>
        <taxon>Xylariales</taxon>
        <taxon>Hypoxylaceae</taxon>
        <taxon>Daldinia</taxon>
    </lineage>
</organism>
<dbReference type="InterPro" id="IPR001138">
    <property type="entry name" value="Zn2Cys6_DnaBD"/>
</dbReference>
<reference evidence="4 5" key="1">
    <citation type="journal article" date="2024" name="Front Chem Biol">
        <title>Unveiling the potential of Daldinia eschscholtzii MFLUCC 19-0629 through bioactivity and bioinformatics studies for enhanced sustainable agriculture production.</title>
        <authorList>
            <person name="Brooks S."/>
            <person name="Weaver J.A."/>
            <person name="Klomchit A."/>
            <person name="Alharthi S.A."/>
            <person name="Onlamun T."/>
            <person name="Nurani R."/>
            <person name="Vong T.K."/>
            <person name="Alberti F."/>
            <person name="Greco C."/>
        </authorList>
    </citation>
    <scope>NUCLEOTIDE SEQUENCE [LARGE SCALE GENOMIC DNA]</scope>
    <source>
        <strain evidence="4">MFLUCC 19-0629</strain>
    </source>
</reference>
<dbReference type="PROSITE" id="PS50048">
    <property type="entry name" value="ZN2_CY6_FUNGAL_2"/>
    <property type="match status" value="1"/>
</dbReference>
<dbReference type="InterPro" id="IPR036864">
    <property type="entry name" value="Zn2-C6_fun-type_DNA-bd_sf"/>
</dbReference>
<evidence type="ECO:0000256" key="2">
    <source>
        <dbReference type="SAM" id="MobiDB-lite"/>
    </source>
</evidence>
<dbReference type="AlphaFoldDB" id="A0AAX6MQK0"/>
<dbReference type="PROSITE" id="PS00463">
    <property type="entry name" value="ZN2_CY6_FUNGAL_1"/>
    <property type="match status" value="1"/>
</dbReference>
<feature type="compositionally biased region" description="Polar residues" evidence="2">
    <location>
        <begin position="65"/>
        <end position="77"/>
    </location>
</feature>
<feature type="domain" description="Zn(2)-C6 fungal-type" evidence="3">
    <location>
        <begin position="17"/>
        <end position="48"/>
    </location>
</feature>
<comment type="caution">
    <text evidence="4">The sequence shown here is derived from an EMBL/GenBank/DDBJ whole genome shotgun (WGS) entry which is preliminary data.</text>
</comment>
<dbReference type="Gene3D" id="4.10.240.10">
    <property type="entry name" value="Zn(2)-C6 fungal-type DNA-binding domain"/>
    <property type="match status" value="1"/>
</dbReference>
<feature type="region of interest" description="Disordered" evidence="2">
    <location>
        <begin position="54"/>
        <end position="77"/>
    </location>
</feature>
<protein>
    <recommendedName>
        <fullName evidence="3">Zn(2)-C6 fungal-type domain-containing protein</fullName>
    </recommendedName>
</protein>
<name>A0AAX6MQK0_9PEZI</name>
<sequence length="287" mass="31625">MASPKATESRKTNIKPACDRCRGQKFRCIWDKDTKCRRCTRADSVCTVVARRRQGRPPKGLSGDNAESTCSRSPAPSVTSLMPDVLDWRSPLTSSAKTTAPTTGVSLNGFASLPTTTKTDNVSIEGNASYVKQLSDVQVAIIHHPLHDDSAISQIRVAELQLGQLFAITSQLRDVTKQAISLTAEDISHRALKDNATVLLALSCYSRLDFVYARAVDILRDVQSSNQNLDDSYQLISEFSIDGFSLGACKEFQISFVLQLCEQIRQRLNVTIEGLRGNVEYPSRILV</sequence>
<dbReference type="Proteomes" id="UP001369815">
    <property type="component" value="Unassembled WGS sequence"/>
</dbReference>
<keyword evidence="5" id="KW-1185">Reference proteome</keyword>
<gene>
    <name evidence="4" type="ORF">Daesc_002569</name>
</gene>
<evidence type="ECO:0000313" key="5">
    <source>
        <dbReference type="Proteomes" id="UP001369815"/>
    </source>
</evidence>
<evidence type="ECO:0000313" key="4">
    <source>
        <dbReference type="EMBL" id="KAK6954940.1"/>
    </source>
</evidence>
<dbReference type="SUPFAM" id="SSF57701">
    <property type="entry name" value="Zn2/Cys6 DNA-binding domain"/>
    <property type="match status" value="1"/>
</dbReference>
<dbReference type="GO" id="GO:0000981">
    <property type="term" value="F:DNA-binding transcription factor activity, RNA polymerase II-specific"/>
    <property type="evidence" value="ECO:0007669"/>
    <property type="project" value="InterPro"/>
</dbReference>
<accession>A0AAX6MQK0</accession>
<dbReference type="CDD" id="cd00067">
    <property type="entry name" value="GAL4"/>
    <property type="match status" value="1"/>
</dbReference>
<evidence type="ECO:0000259" key="3">
    <source>
        <dbReference type="PROSITE" id="PS50048"/>
    </source>
</evidence>
<proteinExistence type="predicted"/>